<accession>A0A1D6P3H5</accession>
<organism evidence="1">
    <name type="scientific">Zea mays</name>
    <name type="common">Maize</name>
    <dbReference type="NCBI Taxonomy" id="4577"/>
    <lineage>
        <taxon>Eukaryota</taxon>
        <taxon>Viridiplantae</taxon>
        <taxon>Streptophyta</taxon>
        <taxon>Embryophyta</taxon>
        <taxon>Tracheophyta</taxon>
        <taxon>Spermatophyta</taxon>
        <taxon>Magnoliopsida</taxon>
        <taxon>Liliopsida</taxon>
        <taxon>Poales</taxon>
        <taxon>Poaceae</taxon>
        <taxon>PACMAD clade</taxon>
        <taxon>Panicoideae</taxon>
        <taxon>Andropogonodae</taxon>
        <taxon>Andropogoneae</taxon>
        <taxon>Tripsacinae</taxon>
        <taxon>Zea</taxon>
    </lineage>
</organism>
<sequence>MLIWRGLVVPMISFRNNYVRRSQGKERRLRVEIAGPVLTLDPKGSKLPSYPYPTQITSVNLGNGLGYPMTGLKPSFFYDGYN</sequence>
<dbReference type="AlphaFoldDB" id="A0A1D6P3H5"/>
<name>A0A1D6P3H5_MAIZE</name>
<proteinExistence type="predicted"/>
<reference evidence="1" key="1">
    <citation type="submission" date="2015-12" db="EMBL/GenBank/DDBJ databases">
        <title>Update maize B73 reference genome by single molecule sequencing technologies.</title>
        <authorList>
            <consortium name="Maize Genome Sequencing Project"/>
            <person name="Ware D."/>
        </authorList>
    </citation>
    <scope>NUCLEOTIDE SEQUENCE</scope>
    <source>
        <tissue evidence="1">Seedling</tissue>
    </source>
</reference>
<protein>
    <submittedName>
        <fullName evidence="1">Putative HLH DNA-binding domain superfamily protein</fullName>
    </submittedName>
</protein>
<keyword evidence="1" id="KW-0238">DNA-binding</keyword>
<gene>
    <name evidence="1" type="ORF">ZEAMMB73_Zm00001d046571</name>
</gene>
<evidence type="ECO:0000313" key="1">
    <source>
        <dbReference type="EMBL" id="AQL04549.1"/>
    </source>
</evidence>
<dbReference type="EMBL" id="CM000785">
    <property type="protein sequence ID" value="AQL04549.1"/>
    <property type="molecule type" value="Genomic_DNA"/>
</dbReference>
<dbReference type="GO" id="GO:0003677">
    <property type="term" value="F:DNA binding"/>
    <property type="evidence" value="ECO:0007669"/>
    <property type="project" value="UniProtKB-KW"/>
</dbReference>